<dbReference type="SMART" id="SM00829">
    <property type="entry name" value="PKS_ER"/>
    <property type="match status" value="1"/>
</dbReference>
<dbReference type="GeneID" id="110988280"/>
<evidence type="ECO:0000256" key="6">
    <source>
        <dbReference type="RuleBase" id="RU361277"/>
    </source>
</evidence>
<evidence type="ECO:0000256" key="4">
    <source>
        <dbReference type="ARBA" id="ARBA00022833"/>
    </source>
</evidence>
<dbReference type="InterPro" id="IPR011032">
    <property type="entry name" value="GroES-like_sf"/>
</dbReference>
<gene>
    <name evidence="9" type="primary">LOC110988280</name>
</gene>
<feature type="domain" description="Enoyl reductase (ER)" evidence="7">
    <location>
        <begin position="10"/>
        <end position="373"/>
    </location>
</feature>
<comment type="cofactor">
    <cofactor evidence="1 6">
        <name>Zn(2+)</name>
        <dbReference type="ChEBI" id="CHEBI:29105"/>
    </cofactor>
</comment>
<evidence type="ECO:0000256" key="5">
    <source>
        <dbReference type="ARBA" id="ARBA00023002"/>
    </source>
</evidence>
<reference evidence="9" key="1">
    <citation type="submission" date="2025-08" db="UniProtKB">
        <authorList>
            <consortium name="RefSeq"/>
        </authorList>
    </citation>
    <scope>IDENTIFICATION</scope>
</reference>
<dbReference type="InterPro" id="IPR036291">
    <property type="entry name" value="NAD(P)-bd_dom_sf"/>
</dbReference>
<sequence length="378" mass="40025">MKCIRVNTPGEPLVFVNDEPIPKAPDDGAVVKIAYAGVCHTDVHVWEGGEGAKCLELLGCKYPVVPGHEIAGILFSVGESAAKNISASGLKLGDRVIVFPWIFCGECGPCKADHSVFCNGPISEVKSIGLSHNGGFEQYVAVPELRYVVPVPDSIPFPVASLLPCSGITGYHAVEVAVGLVKTITETKGGCSVLAIGAGGVGQWGIRLARAMYPPETQIICAEIKQEALDGVISSVRDTVPLLMGRDQPSDSIAQQVKAASRTGNGVNLVLDFVGVTKTFDVAMKSLQTKGQYVVTGLLGGEARFSLPDLVMTANGVKGVLVGSLTQQKRLVDLVVKMPSIYENLKYSVHPMEEGIQIMEKLARGEVVGRAILKCNDD</sequence>
<dbReference type="OrthoDB" id="1879366at2759"/>
<evidence type="ECO:0000313" key="9">
    <source>
        <dbReference type="RefSeq" id="XP_022107335.1"/>
    </source>
</evidence>
<dbReference type="OMA" id="VQVVGYH"/>
<dbReference type="InterPro" id="IPR013154">
    <property type="entry name" value="ADH-like_N"/>
</dbReference>
<keyword evidence="5" id="KW-0560">Oxidoreductase</keyword>
<dbReference type="SUPFAM" id="SSF50129">
    <property type="entry name" value="GroES-like"/>
    <property type="match status" value="1"/>
</dbReference>
<dbReference type="InterPro" id="IPR002328">
    <property type="entry name" value="ADH_Zn_CS"/>
</dbReference>
<dbReference type="Gene3D" id="3.40.50.720">
    <property type="entry name" value="NAD(P)-binding Rossmann-like Domain"/>
    <property type="match status" value="1"/>
</dbReference>
<dbReference type="Gene3D" id="3.90.180.10">
    <property type="entry name" value="Medium-chain alcohol dehydrogenases, catalytic domain"/>
    <property type="match status" value="1"/>
</dbReference>
<keyword evidence="4 6" id="KW-0862">Zinc</keyword>
<evidence type="ECO:0000313" key="8">
    <source>
        <dbReference type="Proteomes" id="UP000694845"/>
    </source>
</evidence>
<dbReference type="Proteomes" id="UP000694845">
    <property type="component" value="Unplaced"/>
</dbReference>
<proteinExistence type="inferred from homology"/>
<dbReference type="GO" id="GO:0004022">
    <property type="term" value="F:alcohol dehydrogenase (NAD+) activity"/>
    <property type="evidence" value="ECO:0007669"/>
    <property type="project" value="TreeGrafter"/>
</dbReference>
<dbReference type="GO" id="GO:0008270">
    <property type="term" value="F:zinc ion binding"/>
    <property type="evidence" value="ECO:0007669"/>
    <property type="project" value="InterPro"/>
</dbReference>
<evidence type="ECO:0000256" key="1">
    <source>
        <dbReference type="ARBA" id="ARBA00001947"/>
    </source>
</evidence>
<dbReference type="RefSeq" id="XP_022107335.1">
    <property type="nucleotide sequence ID" value="XM_022251643.1"/>
</dbReference>
<dbReference type="Pfam" id="PF08240">
    <property type="entry name" value="ADH_N"/>
    <property type="match status" value="1"/>
</dbReference>
<evidence type="ECO:0000259" key="7">
    <source>
        <dbReference type="SMART" id="SM00829"/>
    </source>
</evidence>
<dbReference type="PANTHER" id="PTHR42940">
    <property type="entry name" value="ALCOHOL DEHYDROGENASE 1-RELATED"/>
    <property type="match status" value="1"/>
</dbReference>
<dbReference type="InterPro" id="IPR020843">
    <property type="entry name" value="ER"/>
</dbReference>
<accession>A0A8B7ZR28</accession>
<dbReference type="SUPFAM" id="SSF51735">
    <property type="entry name" value="NAD(P)-binding Rossmann-fold domains"/>
    <property type="match status" value="1"/>
</dbReference>
<dbReference type="KEGG" id="aplc:110988280"/>
<dbReference type="PROSITE" id="PS00059">
    <property type="entry name" value="ADH_ZINC"/>
    <property type="match status" value="1"/>
</dbReference>
<dbReference type="Pfam" id="PF00107">
    <property type="entry name" value="ADH_zinc_N"/>
    <property type="match status" value="1"/>
</dbReference>
<evidence type="ECO:0000256" key="3">
    <source>
        <dbReference type="ARBA" id="ARBA00022723"/>
    </source>
</evidence>
<organism evidence="8 9">
    <name type="scientific">Acanthaster planci</name>
    <name type="common">Crown-of-thorns starfish</name>
    <dbReference type="NCBI Taxonomy" id="133434"/>
    <lineage>
        <taxon>Eukaryota</taxon>
        <taxon>Metazoa</taxon>
        <taxon>Echinodermata</taxon>
        <taxon>Eleutherozoa</taxon>
        <taxon>Asterozoa</taxon>
        <taxon>Asteroidea</taxon>
        <taxon>Valvatacea</taxon>
        <taxon>Valvatida</taxon>
        <taxon>Acanthasteridae</taxon>
        <taxon>Acanthaster</taxon>
    </lineage>
</organism>
<dbReference type="InterPro" id="IPR013149">
    <property type="entry name" value="ADH-like_C"/>
</dbReference>
<dbReference type="PANTHER" id="PTHR42940:SF8">
    <property type="entry name" value="VACUOLAR PROTEIN SORTING-ASSOCIATED PROTEIN 11"/>
    <property type="match status" value="1"/>
</dbReference>
<evidence type="ECO:0000256" key="2">
    <source>
        <dbReference type="ARBA" id="ARBA00008072"/>
    </source>
</evidence>
<comment type="similarity">
    <text evidence="2 6">Belongs to the zinc-containing alcohol dehydrogenase family.</text>
</comment>
<keyword evidence="3 6" id="KW-0479">Metal-binding</keyword>
<keyword evidence="8" id="KW-1185">Reference proteome</keyword>
<dbReference type="GO" id="GO:0005737">
    <property type="term" value="C:cytoplasm"/>
    <property type="evidence" value="ECO:0007669"/>
    <property type="project" value="TreeGrafter"/>
</dbReference>
<protein>
    <submittedName>
        <fullName evidence="9">Uncharacterized protein LOC110988280</fullName>
    </submittedName>
</protein>
<dbReference type="AlphaFoldDB" id="A0A8B7ZR28"/>
<name>A0A8B7ZR28_ACAPL</name>